<proteinExistence type="predicted"/>
<dbReference type="GeneID" id="5969109"/>
<gene>
    <name evidence="2" type="ORF">SNOG_01628</name>
</gene>
<organism evidence="2 3">
    <name type="scientific">Phaeosphaeria nodorum (strain SN15 / ATCC MYA-4574 / FGSC 10173)</name>
    <name type="common">Glume blotch fungus</name>
    <name type="synonym">Parastagonospora nodorum</name>
    <dbReference type="NCBI Taxonomy" id="321614"/>
    <lineage>
        <taxon>Eukaryota</taxon>
        <taxon>Fungi</taxon>
        <taxon>Dikarya</taxon>
        <taxon>Ascomycota</taxon>
        <taxon>Pezizomycotina</taxon>
        <taxon>Dothideomycetes</taxon>
        <taxon>Pleosporomycetidae</taxon>
        <taxon>Pleosporales</taxon>
        <taxon>Pleosporineae</taxon>
        <taxon>Phaeosphaeriaceae</taxon>
        <taxon>Parastagonospora</taxon>
    </lineage>
</organism>
<evidence type="ECO:0000313" key="2">
    <source>
        <dbReference type="EMBL" id="EAT91277.1"/>
    </source>
</evidence>
<feature type="region of interest" description="Disordered" evidence="1">
    <location>
        <begin position="42"/>
        <end position="70"/>
    </location>
</feature>
<dbReference type="AlphaFoldDB" id="Q0V2Y6"/>
<dbReference type="Proteomes" id="UP000001055">
    <property type="component" value="Unassembled WGS sequence"/>
</dbReference>
<sequence length="81" mass="8887">MEPPLPFRHLQQGAFLTPPSWSACNHRIPLVPSATAYAALSRQQQHLSLGSSSPPRSTLHAPRPTPTSPHIYTLLPVIDLM</sequence>
<name>Q0V2Y6_PHANO</name>
<protein>
    <submittedName>
        <fullName evidence="2">Uncharacterized protein</fullName>
    </submittedName>
</protein>
<dbReference type="KEGG" id="pno:SNOG_01628"/>
<feature type="compositionally biased region" description="Polar residues" evidence="1">
    <location>
        <begin position="42"/>
        <end position="56"/>
    </location>
</feature>
<dbReference type="InParanoid" id="Q0V2Y6"/>
<accession>Q0V2Y6</accession>
<dbReference type="RefSeq" id="XP_001792264.1">
    <property type="nucleotide sequence ID" value="XM_001792212.1"/>
</dbReference>
<evidence type="ECO:0000256" key="1">
    <source>
        <dbReference type="SAM" id="MobiDB-lite"/>
    </source>
</evidence>
<evidence type="ECO:0000313" key="3">
    <source>
        <dbReference type="Proteomes" id="UP000001055"/>
    </source>
</evidence>
<reference evidence="3" key="1">
    <citation type="journal article" date="2007" name="Plant Cell">
        <title>Dothideomycete-plant interactions illuminated by genome sequencing and EST analysis of the wheat pathogen Stagonospora nodorum.</title>
        <authorList>
            <person name="Hane J.K."/>
            <person name="Lowe R.G."/>
            <person name="Solomon P.S."/>
            <person name="Tan K.C."/>
            <person name="Schoch C.L."/>
            <person name="Spatafora J.W."/>
            <person name="Crous P.W."/>
            <person name="Kodira C."/>
            <person name="Birren B.W."/>
            <person name="Galagan J.E."/>
            <person name="Torriani S.F."/>
            <person name="McDonald B.A."/>
            <person name="Oliver R.P."/>
        </authorList>
    </citation>
    <scope>NUCLEOTIDE SEQUENCE [LARGE SCALE GENOMIC DNA]</scope>
    <source>
        <strain evidence="3">SN15 / ATCC MYA-4574 / FGSC 10173</strain>
    </source>
</reference>
<dbReference type="EMBL" id="CH445326">
    <property type="protein sequence ID" value="EAT91277.1"/>
    <property type="molecule type" value="Genomic_DNA"/>
</dbReference>
<dbReference type="HOGENOM" id="CLU_2574647_0_0_1"/>